<dbReference type="InterPro" id="IPR040464">
    <property type="entry name" value="InsP(3)kin_ATP-grasp"/>
</dbReference>
<dbReference type="EMBL" id="BAABME010015180">
    <property type="protein sequence ID" value="GAA0139809.1"/>
    <property type="molecule type" value="Genomic_DNA"/>
</dbReference>
<comment type="cofactor">
    <cofactor evidence="1">
        <name>Mg(2+)</name>
        <dbReference type="ChEBI" id="CHEBI:18420"/>
    </cofactor>
</comment>
<keyword evidence="8 12" id="KW-0418">Kinase</keyword>
<gene>
    <name evidence="12" type="ORF">LIER_35138</name>
</gene>
<keyword evidence="9" id="KW-0067">ATP-binding</keyword>
<keyword evidence="6" id="KW-0479">Metal-binding</keyword>
<evidence type="ECO:0000256" key="5">
    <source>
        <dbReference type="ARBA" id="ARBA00022679"/>
    </source>
</evidence>
<name>A0AAV3NKC4_LITER</name>
<dbReference type="Proteomes" id="UP001454036">
    <property type="component" value="Unassembled WGS sequence"/>
</dbReference>
<dbReference type="GO" id="GO:0032957">
    <property type="term" value="P:inositol trisphosphate metabolic process"/>
    <property type="evidence" value="ECO:0007669"/>
    <property type="project" value="InterPro"/>
</dbReference>
<dbReference type="EC" id="2.7.1.159" evidence="4"/>
<dbReference type="PANTHER" id="PTHR14217">
    <property type="entry name" value="INOSITOL-TETRAKISPHOSPHATE 1-KINASE"/>
    <property type="match status" value="1"/>
</dbReference>
<dbReference type="Gene3D" id="3.30.470.20">
    <property type="entry name" value="ATP-grasp fold, B domain"/>
    <property type="match status" value="1"/>
</dbReference>
<dbReference type="FunFam" id="3.30.470.20:FF:000047">
    <property type="entry name" value="Inositol-tetrakisphosphate 1-kinase 4"/>
    <property type="match status" value="1"/>
</dbReference>
<reference evidence="12 13" key="1">
    <citation type="submission" date="2024-01" db="EMBL/GenBank/DDBJ databases">
        <title>The complete chloroplast genome sequence of Lithospermum erythrorhizon: insights into the phylogenetic relationship among Boraginaceae species and the maternal lineages of purple gromwells.</title>
        <authorList>
            <person name="Okada T."/>
            <person name="Watanabe K."/>
        </authorList>
    </citation>
    <scope>NUCLEOTIDE SEQUENCE [LARGE SCALE GENOMIC DNA]</scope>
</reference>
<dbReference type="GO" id="GO:0005524">
    <property type="term" value="F:ATP binding"/>
    <property type="evidence" value="ECO:0007669"/>
    <property type="project" value="UniProtKB-KW"/>
</dbReference>
<proteinExistence type="inferred from homology"/>
<keyword evidence="7" id="KW-0547">Nucleotide-binding</keyword>
<evidence type="ECO:0000313" key="12">
    <source>
        <dbReference type="EMBL" id="GAA0139809.1"/>
    </source>
</evidence>
<evidence type="ECO:0000256" key="6">
    <source>
        <dbReference type="ARBA" id="ARBA00022723"/>
    </source>
</evidence>
<dbReference type="Pfam" id="PF05770">
    <property type="entry name" value="Ins134_P3_kin"/>
    <property type="match status" value="1"/>
</dbReference>
<protein>
    <recommendedName>
        <fullName evidence="4">inositol-1,3,4-trisphosphate 5/6-kinase</fullName>
        <ecNumber evidence="4">2.7.1.159</ecNumber>
    </recommendedName>
</protein>
<evidence type="ECO:0000256" key="9">
    <source>
        <dbReference type="ARBA" id="ARBA00022840"/>
    </source>
</evidence>
<feature type="domain" description="Inositol 1,3,4-trisphosphate 5/6-kinase ATP-grasp" evidence="11">
    <location>
        <begin position="299"/>
        <end position="490"/>
    </location>
</feature>
<dbReference type="GO" id="GO:0052726">
    <property type="term" value="F:inositol-1,3,4-trisphosphate 5-kinase activity"/>
    <property type="evidence" value="ECO:0007669"/>
    <property type="project" value="InterPro"/>
</dbReference>
<evidence type="ECO:0000256" key="4">
    <source>
        <dbReference type="ARBA" id="ARBA00012017"/>
    </source>
</evidence>
<dbReference type="AlphaFoldDB" id="A0AAV3NKC4"/>
<dbReference type="GO" id="GO:0000287">
    <property type="term" value="F:magnesium ion binding"/>
    <property type="evidence" value="ECO:0007669"/>
    <property type="project" value="InterPro"/>
</dbReference>
<organism evidence="12 13">
    <name type="scientific">Lithospermum erythrorhizon</name>
    <name type="common">Purple gromwell</name>
    <name type="synonym">Lithospermum officinale var. erythrorhizon</name>
    <dbReference type="NCBI Taxonomy" id="34254"/>
    <lineage>
        <taxon>Eukaryota</taxon>
        <taxon>Viridiplantae</taxon>
        <taxon>Streptophyta</taxon>
        <taxon>Embryophyta</taxon>
        <taxon>Tracheophyta</taxon>
        <taxon>Spermatophyta</taxon>
        <taxon>Magnoliopsida</taxon>
        <taxon>eudicotyledons</taxon>
        <taxon>Gunneridae</taxon>
        <taxon>Pentapetalae</taxon>
        <taxon>asterids</taxon>
        <taxon>lamiids</taxon>
        <taxon>Boraginales</taxon>
        <taxon>Boraginaceae</taxon>
        <taxon>Boraginoideae</taxon>
        <taxon>Lithospermeae</taxon>
        <taxon>Lithospermum</taxon>
    </lineage>
</organism>
<accession>A0AAV3NKC4</accession>
<dbReference type="PIRSF" id="PIRSF038163">
    <property type="entry name" value="ITPK_uncN"/>
    <property type="match status" value="1"/>
</dbReference>
<dbReference type="GO" id="GO:0047325">
    <property type="term" value="F:inositol-3,4,5,6-tetrakisphosphate 1-kinase activity"/>
    <property type="evidence" value="ECO:0007669"/>
    <property type="project" value="InterPro"/>
</dbReference>
<comment type="caution">
    <text evidence="12">The sequence shown here is derived from an EMBL/GenBank/DDBJ whole genome shotgun (WGS) entry which is preliminary data.</text>
</comment>
<evidence type="ECO:0000256" key="1">
    <source>
        <dbReference type="ARBA" id="ARBA00001946"/>
    </source>
</evidence>
<keyword evidence="10" id="KW-0460">Magnesium</keyword>
<dbReference type="GO" id="GO:0005737">
    <property type="term" value="C:cytoplasm"/>
    <property type="evidence" value="ECO:0007669"/>
    <property type="project" value="TreeGrafter"/>
</dbReference>
<dbReference type="GO" id="GO:0052725">
    <property type="term" value="F:inositol-1,3,4-trisphosphate 6-kinase activity"/>
    <property type="evidence" value="ECO:0007669"/>
    <property type="project" value="InterPro"/>
</dbReference>
<evidence type="ECO:0000256" key="10">
    <source>
        <dbReference type="ARBA" id="ARBA00022842"/>
    </source>
</evidence>
<keyword evidence="5" id="KW-0808">Transferase</keyword>
<comment type="subunit">
    <text evidence="3">Monomer.</text>
</comment>
<evidence type="ECO:0000256" key="7">
    <source>
        <dbReference type="ARBA" id="ARBA00022741"/>
    </source>
</evidence>
<evidence type="ECO:0000256" key="2">
    <source>
        <dbReference type="ARBA" id="ARBA00009601"/>
    </source>
</evidence>
<evidence type="ECO:0000256" key="8">
    <source>
        <dbReference type="ARBA" id="ARBA00022777"/>
    </source>
</evidence>
<keyword evidence="13" id="KW-1185">Reference proteome</keyword>
<sequence>MNNPISAILLDASVLLVNENDNEDDNNIDFLNPRADYILRMLHYSKIPFGLSYGQGLSAIKVSHLQQIGNVYSCRCFVWNSTSAKDFIREVAQAFGDVRGYFVHVVSSQIEDELVLKLKDSLWVMVLLQSVEQKSTNGISLSEYSKAIFIDKIEELPLTICCLIKKAMDKVNIKTIAYTMKPSREDDFIKRGAFPLCPTESGLMFLPLSYELPLPTQLKQVDALLHKVTDEIVSIEMSSTDEFIDRIIYTSRMQELQRGTECQPSFCIIDPFDKIYPILDRLRIQEILLGLEGFKTLGHQRIRGPHFLKVNSFDEPNLEKEIAGARLSLPNIVKPQVACGVADAHSMAIVFKVDDYKGLNVPLPAILQEYVDHSSCIYKFYVVGRRVFYAIKKSTPNAQTLMKFSEGLKPLLFDSLKSLPVVKEKQQNEDNKSRNPDHCMDLELVTDAANWLRQILNFTIFGFDVVVQEGTGDHVIVDVNYLPSFKEVPDDIAIPAFWDAIKEKL</sequence>
<evidence type="ECO:0000313" key="13">
    <source>
        <dbReference type="Proteomes" id="UP001454036"/>
    </source>
</evidence>
<evidence type="ECO:0000259" key="11">
    <source>
        <dbReference type="Pfam" id="PF05770"/>
    </source>
</evidence>
<dbReference type="InterPro" id="IPR008656">
    <property type="entry name" value="Inositol_tetrakis-P_1-kinase"/>
</dbReference>
<comment type="similarity">
    <text evidence="2">Belongs to the ITPK1 family.</text>
</comment>
<dbReference type="PANTHER" id="PTHR14217:SF1">
    <property type="entry name" value="INOSITOL-TETRAKISPHOSPHATE 1-KINASE"/>
    <property type="match status" value="1"/>
</dbReference>
<evidence type="ECO:0000256" key="3">
    <source>
        <dbReference type="ARBA" id="ARBA00011245"/>
    </source>
</evidence>